<gene>
    <name evidence="2" type="ORF">OMAG_002973</name>
</gene>
<dbReference type="EMBL" id="JYNY01000651">
    <property type="protein sequence ID" value="KJJ83163.1"/>
    <property type="molecule type" value="Genomic_DNA"/>
</dbReference>
<feature type="region of interest" description="Disordered" evidence="1">
    <location>
        <begin position="1"/>
        <end position="21"/>
    </location>
</feature>
<evidence type="ECO:0000313" key="3">
    <source>
        <dbReference type="Proteomes" id="UP000033428"/>
    </source>
</evidence>
<accession>A0A0F0CIP4</accession>
<protein>
    <submittedName>
        <fullName evidence="2">Uncharacterized protein</fullName>
    </submittedName>
</protein>
<evidence type="ECO:0000256" key="1">
    <source>
        <dbReference type="SAM" id="MobiDB-lite"/>
    </source>
</evidence>
<sequence length="70" mass="7538">MSEFSINTVHRSPRSQGPSALNASLANSSFTDTFSLSACSSRNEPVPAAQALFISKSTMTPFSMDMYLES</sequence>
<keyword evidence="3" id="KW-1185">Reference proteome</keyword>
<feature type="compositionally biased region" description="Polar residues" evidence="1">
    <location>
        <begin position="1"/>
        <end position="18"/>
    </location>
</feature>
<comment type="caution">
    <text evidence="2">The sequence shown here is derived from an EMBL/GenBank/DDBJ whole genome shotgun (WGS) entry which is preliminary data.</text>
</comment>
<reference evidence="2 3" key="1">
    <citation type="submission" date="2015-02" db="EMBL/GenBank/DDBJ databases">
        <title>Single-cell genomics of uncultivated deep-branching MTB reveals a conserved set of magnetosome genes.</title>
        <authorList>
            <person name="Kolinko S."/>
            <person name="Richter M."/>
            <person name="Glockner F.O."/>
            <person name="Brachmann A."/>
            <person name="Schuler D."/>
        </authorList>
    </citation>
    <scope>NUCLEOTIDE SEQUENCE [LARGE SCALE GENOMIC DNA]</scope>
    <source>
        <strain evidence="2">SKK-01</strain>
    </source>
</reference>
<organism evidence="2 3">
    <name type="scientific">Candidatus Omnitrophus magneticus</name>
    <dbReference type="NCBI Taxonomy" id="1609969"/>
    <lineage>
        <taxon>Bacteria</taxon>
        <taxon>Pseudomonadati</taxon>
        <taxon>Candidatus Omnitrophota</taxon>
        <taxon>Candidatus Omnitrophus</taxon>
    </lineage>
</organism>
<proteinExistence type="predicted"/>
<name>A0A0F0CIP4_9BACT</name>
<evidence type="ECO:0000313" key="2">
    <source>
        <dbReference type="EMBL" id="KJJ83163.1"/>
    </source>
</evidence>
<dbReference type="AlphaFoldDB" id="A0A0F0CIP4"/>
<dbReference type="Proteomes" id="UP000033428">
    <property type="component" value="Unassembled WGS sequence"/>
</dbReference>